<keyword evidence="2" id="KW-1185">Reference proteome</keyword>
<dbReference type="Proteomes" id="UP000241818">
    <property type="component" value="Unassembled WGS sequence"/>
</dbReference>
<organism evidence="1 2">
    <name type="scientific">Amorphotheca resinae ATCC 22711</name>
    <dbReference type="NCBI Taxonomy" id="857342"/>
    <lineage>
        <taxon>Eukaryota</taxon>
        <taxon>Fungi</taxon>
        <taxon>Dikarya</taxon>
        <taxon>Ascomycota</taxon>
        <taxon>Pezizomycotina</taxon>
        <taxon>Leotiomycetes</taxon>
        <taxon>Helotiales</taxon>
        <taxon>Amorphothecaceae</taxon>
        <taxon>Amorphotheca</taxon>
    </lineage>
</organism>
<dbReference type="SUPFAM" id="SSF160104">
    <property type="entry name" value="Acetoacetate decarboxylase-like"/>
    <property type="match status" value="1"/>
</dbReference>
<sequence length="254" mass="28128">MPFGQIKTTDVNHGIPIHSPPYPSTKDEFSDIECLSITYFTEAKAVAPLLPEELEIEDEPLVTFTLFKYGASPIGPYTEFVSQVEVKWNGKKYDWTIGLVLDNEGAIFSGREKYGIPKVFGNVVWDPSSTKPAPSGYLSGHVERPFGSKIVQFGFKPQQKIQGVGPIPEPEKFSLHLRSIPSPNIGMPPTIREFVPLNFHLTEGEIWTGTPSLGFTGVSDFDPVHKLPVVRYQGGTFVRHGAAVLEPVPKTYQI</sequence>
<dbReference type="OrthoDB" id="10248817at2759"/>
<dbReference type="InterPro" id="IPR023375">
    <property type="entry name" value="ADC_dom_sf"/>
</dbReference>
<dbReference type="InterPro" id="IPR010451">
    <property type="entry name" value="Acetoacetate_decarboxylase"/>
</dbReference>
<dbReference type="RefSeq" id="XP_024720786.1">
    <property type="nucleotide sequence ID" value="XM_024866650.1"/>
</dbReference>
<protein>
    <recommendedName>
        <fullName evidence="3">Acetoacetate decarboxylase</fullName>
    </recommendedName>
</protein>
<dbReference type="GO" id="GO:0016829">
    <property type="term" value="F:lyase activity"/>
    <property type="evidence" value="ECO:0007669"/>
    <property type="project" value="InterPro"/>
</dbReference>
<dbReference type="GeneID" id="36574731"/>
<accession>A0A2T3B1I9</accession>
<dbReference type="InParanoid" id="A0A2T3B1I9"/>
<evidence type="ECO:0008006" key="3">
    <source>
        <dbReference type="Google" id="ProtNLM"/>
    </source>
</evidence>
<proteinExistence type="predicted"/>
<dbReference type="Pfam" id="PF06314">
    <property type="entry name" value="ADC"/>
    <property type="match status" value="1"/>
</dbReference>
<dbReference type="AlphaFoldDB" id="A0A2T3B1I9"/>
<reference evidence="1 2" key="1">
    <citation type="journal article" date="2018" name="New Phytol.">
        <title>Comparative genomics and transcriptomics depict ericoid mycorrhizal fungi as versatile saprotrophs and plant mutualists.</title>
        <authorList>
            <person name="Martino E."/>
            <person name="Morin E."/>
            <person name="Grelet G.A."/>
            <person name="Kuo A."/>
            <person name="Kohler A."/>
            <person name="Daghino S."/>
            <person name="Barry K.W."/>
            <person name="Cichocki N."/>
            <person name="Clum A."/>
            <person name="Dockter R.B."/>
            <person name="Hainaut M."/>
            <person name="Kuo R.C."/>
            <person name="LaButti K."/>
            <person name="Lindahl B.D."/>
            <person name="Lindquist E.A."/>
            <person name="Lipzen A."/>
            <person name="Khouja H.R."/>
            <person name="Magnuson J."/>
            <person name="Murat C."/>
            <person name="Ohm R.A."/>
            <person name="Singer S.W."/>
            <person name="Spatafora J.W."/>
            <person name="Wang M."/>
            <person name="Veneault-Fourrey C."/>
            <person name="Henrissat B."/>
            <person name="Grigoriev I.V."/>
            <person name="Martin F.M."/>
            <person name="Perotto S."/>
        </authorList>
    </citation>
    <scope>NUCLEOTIDE SEQUENCE [LARGE SCALE GENOMIC DNA]</scope>
    <source>
        <strain evidence="1 2">ATCC 22711</strain>
    </source>
</reference>
<dbReference type="EMBL" id="KZ679011">
    <property type="protein sequence ID" value="PSS18434.1"/>
    <property type="molecule type" value="Genomic_DNA"/>
</dbReference>
<gene>
    <name evidence="1" type="ORF">M430DRAFT_34979</name>
</gene>
<evidence type="ECO:0000313" key="1">
    <source>
        <dbReference type="EMBL" id="PSS18434.1"/>
    </source>
</evidence>
<evidence type="ECO:0000313" key="2">
    <source>
        <dbReference type="Proteomes" id="UP000241818"/>
    </source>
</evidence>
<name>A0A2T3B1I9_AMORE</name>
<dbReference type="STRING" id="857342.A0A2T3B1I9"/>
<dbReference type="Gene3D" id="2.40.400.10">
    <property type="entry name" value="Acetoacetate decarboxylase-like"/>
    <property type="match status" value="1"/>
</dbReference>